<name>A0A8S5T1Q2_9CAUD</name>
<reference evidence="1" key="1">
    <citation type="journal article" date="2021" name="Proc. Natl. Acad. Sci. U.S.A.">
        <title>A Catalog of Tens of Thousands of Viruses from Human Metagenomes Reveals Hidden Associations with Chronic Diseases.</title>
        <authorList>
            <person name="Tisza M.J."/>
            <person name="Buck C.B."/>
        </authorList>
    </citation>
    <scope>NUCLEOTIDE SEQUENCE</scope>
    <source>
        <strain evidence="1">CtiJm4</strain>
    </source>
</reference>
<evidence type="ECO:0000313" key="1">
    <source>
        <dbReference type="EMBL" id="DAF56887.1"/>
    </source>
</evidence>
<protein>
    <recommendedName>
        <fullName evidence="2">Primase</fullName>
    </recommendedName>
</protein>
<dbReference type="EMBL" id="BK032724">
    <property type="protein sequence ID" value="DAF56887.1"/>
    <property type="molecule type" value="Genomic_DNA"/>
</dbReference>
<sequence>MNYQLIPFEMRQYRQWIVWKFEDVNNKKTKVPYNINGYKASVTNPQSWNSFDEVVQAVNNGFDGIGFVLTENDPYAFIDLDHTADQEEFTKQQTIYNNFIDTYAELSPSGKGLHIIMKGRLPQGRRRGSVEIYSSQRFMTMTGNVYNSRHIENCQNKLDTLFNSLGKSDKIIQLADEEQHYSDTELFEIAYNAENGQKFYDLYNGHWQDYYGSQSEADHALINILSYFSRNQEQIARMFRASALGKRAKAMRDDYVGKMVRRSFDNYIPPVDIGAMAENVKNALVDAEQHKAGNLNLQLLTPAEMFPNQIAPIDAPLPDLSKTNMSYSEYALDVDFENIPKGLIKELARFIYAQSPRPVKAISTMTALALMAGICGRSYNISGTGLNNYFVLLAPTGIGKEGISKGINKLINTILPQQPLAKTFVGLGELVSGISLLRYLSEETQCCLTVQGEFGMTMQRMTGRNATPNMLQLRKIILDLYGKSGNGEIMRSTVYADKQKNISEIKAPSFTMLAESTPSTFFDALSDGLVDEGLISRFNIVECTAKRPPLNKYHNKVDVPKDLKDYFLNLASNCLTLNATDQVVDIEMTTEAEQVFNEFDKFCDDEINNSPEESYRQLWNRGHLKSLKIASLFAIGLNIYKPVIDKEQALYAIKFVRDSIQQMYNRYSNLEIGVDSVSFEKRTLDLTYVVGHILINSKTTNFGNDEMKKDYVIPYKLLQNKCASRKSFKSNERGGVAQNLKLAIQDLVDAGYLVELKPHVLKEKYNYSGKAWTIANPKYFIQYATANSNK</sequence>
<organism evidence="1">
    <name type="scientific">Siphoviridae sp. ctiJm4</name>
    <dbReference type="NCBI Taxonomy" id="2827916"/>
    <lineage>
        <taxon>Viruses</taxon>
        <taxon>Duplodnaviria</taxon>
        <taxon>Heunggongvirae</taxon>
        <taxon>Uroviricota</taxon>
        <taxon>Caudoviricetes</taxon>
    </lineage>
</organism>
<evidence type="ECO:0008006" key="2">
    <source>
        <dbReference type="Google" id="ProtNLM"/>
    </source>
</evidence>
<accession>A0A8S5T1Q2</accession>
<proteinExistence type="predicted"/>